<dbReference type="SMART" id="SM00382">
    <property type="entry name" value="AAA"/>
    <property type="match status" value="1"/>
</dbReference>
<evidence type="ECO:0000259" key="15">
    <source>
        <dbReference type="SMART" id="SM01024"/>
    </source>
</evidence>
<gene>
    <name evidence="16 18" type="ORF">P152DRAFT_461271</name>
</gene>
<reference evidence="16 18" key="1">
    <citation type="submission" date="2020-01" db="EMBL/GenBank/DDBJ databases">
        <authorList>
            <consortium name="DOE Joint Genome Institute"/>
            <person name="Haridas S."/>
            <person name="Albert R."/>
            <person name="Binder M."/>
            <person name="Bloem J."/>
            <person name="Labutti K."/>
            <person name="Salamov A."/>
            <person name="Andreopoulos B."/>
            <person name="Baker S.E."/>
            <person name="Barry K."/>
            <person name="Bills G."/>
            <person name="Bluhm B.H."/>
            <person name="Cannon C."/>
            <person name="Castanera R."/>
            <person name="Culley D.E."/>
            <person name="Daum C."/>
            <person name="Ezra D."/>
            <person name="Gonzalez J.B."/>
            <person name="Henrissat B."/>
            <person name="Kuo A."/>
            <person name="Liang C."/>
            <person name="Lipzen A."/>
            <person name="Lutzoni F."/>
            <person name="Magnuson J."/>
            <person name="Mondo S."/>
            <person name="Nolan M."/>
            <person name="Ohm R."/>
            <person name="Pangilinan J."/>
            <person name="Park H.-J."/>
            <person name="Ramirez L."/>
            <person name="Alfaro M."/>
            <person name="Sun H."/>
            <person name="Tritt A."/>
            <person name="Yoshinaga Y."/>
            <person name="Zwiers L.-H."/>
            <person name="Turgeon B.G."/>
            <person name="Goodwin S.B."/>
            <person name="Spatafora J.W."/>
            <person name="Crous P.W."/>
            <person name="Grigoriev I.V."/>
        </authorList>
    </citation>
    <scope>NUCLEOTIDE SEQUENCE</scope>
    <source>
        <strain evidence="16 18">CBS 781.70</strain>
    </source>
</reference>
<evidence type="ECO:0000256" key="12">
    <source>
        <dbReference type="RuleBase" id="RU003651"/>
    </source>
</evidence>
<keyword evidence="17" id="KW-1185">Reference proteome</keyword>
<keyword evidence="9" id="KW-0496">Mitochondrion</keyword>
<sequence>MASSSPFQPLPQGQVSVLELFFPGLSRISPVIQRYTGINLDAVVPLVCLCGFLVFLYKRGYQDISNWVQKSFSSTVHVSCNSEVHEMVLAWVSNQPFAKDSRSFLVNIDLKKGYGPGANGSVKKPLQYAPWNGELRFWYKNYPLVYRRMEKKGDLFRDREEVSISCLGWSSRILKDLLEECRQRYLDDLQGQTLIFEVRSGRWEQSKARCIRQISTVLHEDKEKEALLSDISSFLDPDTREWYTKRGIPYRRGYLLYGPPGTGKSSLSLSIAGHFDLDIYILNLASVDDRTLNMLFAQLPQHCVILLEDVDVASQSRSQDKETEHPNPMSSLSEKQGKEVTLSGLLNALDGVGSQEGRVLIMTTNYIERLDDALIRPGRVDWKIQFRLADKDIICQLFRIVFKGSDGNDNEAVERHAKNFASRVPESEFSPAEVLSLLLENRQSPGSAVARVEAWIAKVRKERGNKLKREGSWVHTA</sequence>
<dbReference type="PANTHER" id="PTHR23070">
    <property type="entry name" value="BCS1 AAA-TYPE ATPASE"/>
    <property type="match status" value="1"/>
</dbReference>
<keyword evidence="5" id="KW-0999">Mitochondrion inner membrane</keyword>
<dbReference type="CDD" id="cd19510">
    <property type="entry name" value="RecA-like_BCS1"/>
    <property type="match status" value="1"/>
</dbReference>
<dbReference type="InterPro" id="IPR014851">
    <property type="entry name" value="BCS1_N"/>
</dbReference>
<dbReference type="InterPro" id="IPR003960">
    <property type="entry name" value="ATPase_AAA_CS"/>
</dbReference>
<dbReference type="InterPro" id="IPR003959">
    <property type="entry name" value="ATPase_AAA_core"/>
</dbReference>
<evidence type="ECO:0000256" key="11">
    <source>
        <dbReference type="ARBA" id="ARBA00048778"/>
    </source>
</evidence>
<dbReference type="SMART" id="SM01024">
    <property type="entry name" value="BCS1_N"/>
    <property type="match status" value="1"/>
</dbReference>
<keyword evidence="10" id="KW-0472">Membrane</keyword>
<dbReference type="InterPro" id="IPR027417">
    <property type="entry name" value="P-loop_NTPase"/>
</dbReference>
<proteinExistence type="inferred from homology"/>
<dbReference type="SUPFAM" id="SSF52540">
    <property type="entry name" value="P-loop containing nucleoside triphosphate hydrolases"/>
    <property type="match status" value="1"/>
</dbReference>
<evidence type="ECO:0000313" key="17">
    <source>
        <dbReference type="Proteomes" id="UP000504638"/>
    </source>
</evidence>
<keyword evidence="8" id="KW-1133">Transmembrane helix</keyword>
<dbReference type="PROSITE" id="PS00674">
    <property type="entry name" value="AAA"/>
    <property type="match status" value="1"/>
</dbReference>
<dbReference type="EMBL" id="ML975171">
    <property type="protein sequence ID" value="KAF1809588.1"/>
    <property type="molecule type" value="Genomic_DNA"/>
</dbReference>
<protein>
    <submittedName>
        <fullName evidence="16 18">Mitochondrial chaperone BCS1</fullName>
    </submittedName>
</protein>
<keyword evidence="7 12" id="KW-0067">ATP-binding</keyword>
<dbReference type="InterPro" id="IPR050747">
    <property type="entry name" value="Mitochondrial_chaperone_BCS1"/>
</dbReference>
<feature type="domain" description="BCS1 N-terminal" evidence="15">
    <location>
        <begin position="48"/>
        <end position="217"/>
    </location>
</feature>
<comment type="catalytic activity">
    <reaction evidence="11">
        <text>ATP + H2O = ADP + phosphate + H(+)</text>
        <dbReference type="Rhea" id="RHEA:13065"/>
        <dbReference type="ChEBI" id="CHEBI:15377"/>
        <dbReference type="ChEBI" id="CHEBI:15378"/>
        <dbReference type="ChEBI" id="CHEBI:30616"/>
        <dbReference type="ChEBI" id="CHEBI:43474"/>
        <dbReference type="ChEBI" id="CHEBI:456216"/>
    </reaction>
    <physiologicalReaction direction="left-to-right" evidence="11">
        <dbReference type="Rhea" id="RHEA:13066"/>
    </physiologicalReaction>
</comment>
<comment type="subcellular location">
    <subcellularLocation>
        <location evidence="1">Mitochondrion inner membrane</location>
        <topology evidence="1">Single-pass membrane protein</topology>
    </subcellularLocation>
</comment>
<feature type="domain" description="AAA+ ATPase" evidence="14">
    <location>
        <begin position="250"/>
        <end position="390"/>
    </location>
</feature>
<accession>A0A6G1FV56</accession>
<evidence type="ECO:0000256" key="9">
    <source>
        <dbReference type="ARBA" id="ARBA00023128"/>
    </source>
</evidence>
<dbReference type="GO" id="GO:0005524">
    <property type="term" value="F:ATP binding"/>
    <property type="evidence" value="ECO:0007669"/>
    <property type="project" value="UniProtKB-KW"/>
</dbReference>
<dbReference type="Pfam" id="PF08740">
    <property type="entry name" value="BCS1_N"/>
    <property type="match status" value="1"/>
</dbReference>
<evidence type="ECO:0000256" key="2">
    <source>
        <dbReference type="ARBA" id="ARBA00007448"/>
    </source>
</evidence>
<dbReference type="GO" id="GO:0005743">
    <property type="term" value="C:mitochondrial inner membrane"/>
    <property type="evidence" value="ECO:0007669"/>
    <property type="project" value="UniProtKB-SubCell"/>
</dbReference>
<name>A0A6G1FV56_9PEZI</name>
<keyword evidence="6" id="KW-0378">Hydrolase</keyword>
<evidence type="ECO:0000259" key="14">
    <source>
        <dbReference type="SMART" id="SM00382"/>
    </source>
</evidence>
<feature type="region of interest" description="Disordered" evidence="13">
    <location>
        <begin position="316"/>
        <end position="336"/>
    </location>
</feature>
<dbReference type="AlphaFoldDB" id="A0A6G1FV56"/>
<dbReference type="InterPro" id="IPR057495">
    <property type="entry name" value="AAA_lid_BCS1"/>
</dbReference>
<keyword evidence="4 12" id="KW-0547">Nucleotide-binding</keyword>
<dbReference type="Proteomes" id="UP000504638">
    <property type="component" value="Unplaced"/>
</dbReference>
<dbReference type="OrthoDB" id="10251412at2759"/>
<dbReference type="InterPro" id="IPR003593">
    <property type="entry name" value="AAA+_ATPase"/>
</dbReference>
<dbReference type="RefSeq" id="XP_033531219.1">
    <property type="nucleotide sequence ID" value="XM_033680087.1"/>
</dbReference>
<reference evidence="18" key="2">
    <citation type="submission" date="2020-04" db="EMBL/GenBank/DDBJ databases">
        <authorList>
            <consortium name="NCBI Genome Project"/>
        </authorList>
    </citation>
    <scope>NUCLEOTIDE SEQUENCE</scope>
    <source>
        <strain evidence="18">CBS 781.70</strain>
    </source>
</reference>
<dbReference type="Pfam" id="PF25426">
    <property type="entry name" value="AAA_lid_BCS1"/>
    <property type="match status" value="1"/>
</dbReference>
<evidence type="ECO:0000256" key="7">
    <source>
        <dbReference type="ARBA" id="ARBA00022840"/>
    </source>
</evidence>
<evidence type="ECO:0000256" key="3">
    <source>
        <dbReference type="ARBA" id="ARBA00022692"/>
    </source>
</evidence>
<evidence type="ECO:0000256" key="10">
    <source>
        <dbReference type="ARBA" id="ARBA00023136"/>
    </source>
</evidence>
<evidence type="ECO:0000256" key="5">
    <source>
        <dbReference type="ARBA" id="ARBA00022792"/>
    </source>
</evidence>
<dbReference type="Pfam" id="PF00004">
    <property type="entry name" value="AAA"/>
    <property type="match status" value="1"/>
</dbReference>
<dbReference type="GO" id="GO:0016887">
    <property type="term" value="F:ATP hydrolysis activity"/>
    <property type="evidence" value="ECO:0007669"/>
    <property type="project" value="InterPro"/>
</dbReference>
<comment type="similarity">
    <text evidence="2">Belongs to the AAA ATPase family. BCS1 subfamily.</text>
</comment>
<evidence type="ECO:0000313" key="18">
    <source>
        <dbReference type="RefSeq" id="XP_033531219.1"/>
    </source>
</evidence>
<evidence type="ECO:0000313" key="16">
    <source>
        <dbReference type="EMBL" id="KAF1809588.1"/>
    </source>
</evidence>
<evidence type="ECO:0000256" key="8">
    <source>
        <dbReference type="ARBA" id="ARBA00022989"/>
    </source>
</evidence>
<evidence type="ECO:0000256" key="13">
    <source>
        <dbReference type="SAM" id="MobiDB-lite"/>
    </source>
</evidence>
<keyword evidence="3" id="KW-0812">Transmembrane</keyword>
<evidence type="ECO:0000256" key="6">
    <source>
        <dbReference type="ARBA" id="ARBA00022801"/>
    </source>
</evidence>
<evidence type="ECO:0000256" key="4">
    <source>
        <dbReference type="ARBA" id="ARBA00022741"/>
    </source>
</evidence>
<evidence type="ECO:0000256" key="1">
    <source>
        <dbReference type="ARBA" id="ARBA00004434"/>
    </source>
</evidence>
<reference evidence="18" key="3">
    <citation type="submission" date="2025-04" db="UniProtKB">
        <authorList>
            <consortium name="RefSeq"/>
        </authorList>
    </citation>
    <scope>IDENTIFICATION</scope>
    <source>
        <strain evidence="18">CBS 781.70</strain>
    </source>
</reference>
<dbReference type="GeneID" id="54420657"/>
<organism evidence="16">
    <name type="scientific">Eremomyces bilateralis CBS 781.70</name>
    <dbReference type="NCBI Taxonomy" id="1392243"/>
    <lineage>
        <taxon>Eukaryota</taxon>
        <taxon>Fungi</taxon>
        <taxon>Dikarya</taxon>
        <taxon>Ascomycota</taxon>
        <taxon>Pezizomycotina</taxon>
        <taxon>Dothideomycetes</taxon>
        <taxon>Dothideomycetes incertae sedis</taxon>
        <taxon>Eremomycetales</taxon>
        <taxon>Eremomycetaceae</taxon>
        <taxon>Eremomyces</taxon>
    </lineage>
</organism>
<dbReference type="Gene3D" id="3.40.50.300">
    <property type="entry name" value="P-loop containing nucleotide triphosphate hydrolases"/>
    <property type="match status" value="1"/>
</dbReference>